<dbReference type="Gene3D" id="1.20.1440.60">
    <property type="entry name" value="23S rRNA-intervening sequence"/>
    <property type="match status" value="1"/>
</dbReference>
<evidence type="ECO:0000313" key="2">
    <source>
        <dbReference type="Proteomes" id="UP000323567"/>
    </source>
</evidence>
<evidence type="ECO:0000313" key="1">
    <source>
        <dbReference type="EMBL" id="KAA2372091.1"/>
    </source>
</evidence>
<dbReference type="PANTHER" id="PTHR38471">
    <property type="entry name" value="FOUR HELIX BUNDLE PROTEIN"/>
    <property type="match status" value="1"/>
</dbReference>
<dbReference type="SUPFAM" id="SSF158446">
    <property type="entry name" value="IVS-encoded protein-like"/>
    <property type="match status" value="1"/>
</dbReference>
<gene>
    <name evidence="1" type="ORF">F2Y13_01070</name>
</gene>
<dbReference type="Proteomes" id="UP000323567">
    <property type="component" value="Unassembled WGS sequence"/>
</dbReference>
<dbReference type="NCBIfam" id="TIGR02436">
    <property type="entry name" value="four helix bundle protein"/>
    <property type="match status" value="1"/>
</dbReference>
<organism evidence="1 2">
    <name type="scientific">Alistipes shahii</name>
    <dbReference type="NCBI Taxonomy" id="328814"/>
    <lineage>
        <taxon>Bacteria</taxon>
        <taxon>Pseudomonadati</taxon>
        <taxon>Bacteroidota</taxon>
        <taxon>Bacteroidia</taxon>
        <taxon>Bacteroidales</taxon>
        <taxon>Rikenellaceae</taxon>
        <taxon>Alistipes</taxon>
    </lineage>
</organism>
<dbReference type="InterPro" id="IPR012657">
    <property type="entry name" value="23S_rRNA-intervening_sequence"/>
</dbReference>
<dbReference type="RefSeq" id="WP_147619584.1">
    <property type="nucleotide sequence ID" value="NZ_AP031448.1"/>
</dbReference>
<dbReference type="InterPro" id="IPR036583">
    <property type="entry name" value="23S_rRNA_IVS_sf"/>
</dbReference>
<name>A0A5B3GEX3_9BACT</name>
<dbReference type="PANTHER" id="PTHR38471:SF2">
    <property type="entry name" value="FOUR HELIX BUNDLE PROTEIN"/>
    <property type="match status" value="1"/>
</dbReference>
<accession>A0A5B3GEX3</accession>
<proteinExistence type="predicted"/>
<dbReference type="EMBL" id="VVXK01000001">
    <property type="protein sequence ID" value="KAA2372091.1"/>
    <property type="molecule type" value="Genomic_DNA"/>
</dbReference>
<sequence>MKADNTIKDKSLDFAIRIVRLYKHISETNNEYILSKQLLKSGTSIGANVREAIGGQSKEDFIAKMHIALKEAYETEYWLELLYSTDYLAENEFKSIFTDCRELTNILASILKTMKETK</sequence>
<reference evidence="1 2" key="1">
    <citation type="journal article" date="2019" name="Nat. Med.">
        <title>A library of human gut bacterial isolates paired with longitudinal multiomics data enables mechanistic microbiome research.</title>
        <authorList>
            <person name="Poyet M."/>
            <person name="Groussin M."/>
            <person name="Gibbons S.M."/>
            <person name="Avila-Pacheco J."/>
            <person name="Jiang X."/>
            <person name="Kearney S.M."/>
            <person name="Perrotta A.R."/>
            <person name="Berdy B."/>
            <person name="Zhao S."/>
            <person name="Lieberman T.D."/>
            <person name="Swanson P.K."/>
            <person name="Smith M."/>
            <person name="Roesemann S."/>
            <person name="Alexander J.E."/>
            <person name="Rich S.A."/>
            <person name="Livny J."/>
            <person name="Vlamakis H."/>
            <person name="Clish C."/>
            <person name="Bullock K."/>
            <person name="Deik A."/>
            <person name="Scott J."/>
            <person name="Pierce K.A."/>
            <person name="Xavier R.J."/>
            <person name="Alm E.J."/>
        </authorList>
    </citation>
    <scope>NUCLEOTIDE SEQUENCE [LARGE SCALE GENOMIC DNA]</scope>
    <source>
        <strain evidence="1 2">BIOML-A2</strain>
    </source>
</reference>
<dbReference type="PIRSF" id="PIRSF035652">
    <property type="entry name" value="CHP02436"/>
    <property type="match status" value="1"/>
</dbReference>
<comment type="caution">
    <text evidence="1">The sequence shown here is derived from an EMBL/GenBank/DDBJ whole genome shotgun (WGS) entry which is preliminary data.</text>
</comment>
<dbReference type="AlphaFoldDB" id="A0A5B3GEX3"/>
<dbReference type="Pfam" id="PF05635">
    <property type="entry name" value="23S_rRNA_IVP"/>
    <property type="match status" value="1"/>
</dbReference>
<protein>
    <submittedName>
        <fullName evidence="1">Four helix bundle protein</fullName>
    </submittedName>
</protein>